<evidence type="ECO:0000256" key="2">
    <source>
        <dbReference type="ARBA" id="ARBA00022723"/>
    </source>
</evidence>
<dbReference type="GO" id="GO:0008270">
    <property type="term" value="F:zinc ion binding"/>
    <property type="evidence" value="ECO:0007669"/>
    <property type="project" value="UniProtKB-KW"/>
</dbReference>
<dbReference type="OrthoDB" id="2330298at2759"/>
<dbReference type="PANTHER" id="PTHR46481">
    <property type="entry name" value="ZINC FINGER BED DOMAIN-CONTAINING PROTEIN 4"/>
    <property type="match status" value="1"/>
</dbReference>
<dbReference type="SUPFAM" id="SSF53098">
    <property type="entry name" value="Ribonuclease H-like"/>
    <property type="match status" value="1"/>
</dbReference>
<dbReference type="InterPro" id="IPR052035">
    <property type="entry name" value="ZnF_BED_domain_contain"/>
</dbReference>
<dbReference type="Proteomes" id="UP000266861">
    <property type="component" value="Unassembled WGS sequence"/>
</dbReference>
<sequence length="775" mass="90034">MVQNLKKYIVTTSKKSGSSNKLCYCKACYDKYGENNPELKAIVDKTNRILSHFRNCRNFDEAYELEEKETILSLASKKKTNLGKRSANNLSNNSNQPAKIQRNISFSSQASSSSAQTLSFSNYGPLDNFITRPLSNIDKKKFNLLILRVTISCGFALSWVNNPEVIELFKFLNPLIKLPNRKTLSDKILHEAVTDLNNTMIEKLELDRIGITLSFDGWINVREQELMGTIIMSSDGQPYVWKAIDVSGERHKTDDVIAKTEEMITEIRELNLVILAIVTDSAPAYNAARLRLRNLHRELVFLPCYAHQVNLCVGEIFKVSPEFKTTSTYALKIAAYFKNANNKYFIGQLRTIQKEIYGKYIQPMIPGDTRWNSYLTCCSSIKATKNALRSLATKFEPSQSNARRRPNDPLTISQDIYLIIMNENFWENLIKLEQLLIPYCQILNILQTDKARLYEVLHGFAYLTQFWKKYIDSNMANRILTRLQKRWESWEQPLLILSWLLHPSYRTKYFTLPSSSKISYLHMGKWLVYYYKAWTGCDPQSILVEFDDFFQGKNYPFDNETICQFENNIYKYWCWIKDAYPEIGTVASRIFGICVNAASVERLWSNMGFYHTKNRNKLKYTRVLDMAKLRADITYNRRFYKESIVSNIINSTLETETQDNELETEIQEVNSESEIQDINHEINMQDIDSETESLIEENEVSNNSEDDENNNIDIEDISQKFTDHLSEWMGILETETNNSEFLENGIEDIDHPAINIQAKWNLDIIFKDNLPCPFD</sequence>
<evidence type="ECO:0000313" key="7">
    <source>
        <dbReference type="EMBL" id="RHZ60165.1"/>
    </source>
</evidence>
<accession>A0A397HAK0</accession>
<comment type="subcellular location">
    <subcellularLocation>
        <location evidence="1">Nucleus</location>
    </subcellularLocation>
</comment>
<feature type="domain" description="DUF659" evidence="6">
    <location>
        <begin position="179"/>
        <end position="319"/>
    </location>
</feature>
<dbReference type="InterPro" id="IPR012337">
    <property type="entry name" value="RNaseH-like_sf"/>
</dbReference>
<protein>
    <recommendedName>
        <fullName evidence="6">DUF659 domain-containing protein</fullName>
    </recommendedName>
</protein>
<name>A0A397HAK0_9GLOM</name>
<reference evidence="7 8" key="1">
    <citation type="submission" date="2018-08" db="EMBL/GenBank/DDBJ databases">
        <title>Genome and evolution of the arbuscular mycorrhizal fungus Diversispora epigaea (formerly Glomus versiforme) and its bacterial endosymbionts.</title>
        <authorList>
            <person name="Sun X."/>
            <person name="Fei Z."/>
            <person name="Harrison M."/>
        </authorList>
    </citation>
    <scope>NUCLEOTIDE SEQUENCE [LARGE SCALE GENOMIC DNA]</scope>
    <source>
        <strain evidence="7 8">IT104</strain>
    </source>
</reference>
<keyword evidence="5" id="KW-0539">Nucleus</keyword>
<evidence type="ECO:0000259" key="6">
    <source>
        <dbReference type="Pfam" id="PF04937"/>
    </source>
</evidence>
<dbReference type="GO" id="GO:0005634">
    <property type="term" value="C:nucleus"/>
    <property type="evidence" value="ECO:0007669"/>
    <property type="project" value="UniProtKB-SubCell"/>
</dbReference>
<organism evidence="7 8">
    <name type="scientific">Diversispora epigaea</name>
    <dbReference type="NCBI Taxonomy" id="1348612"/>
    <lineage>
        <taxon>Eukaryota</taxon>
        <taxon>Fungi</taxon>
        <taxon>Fungi incertae sedis</taxon>
        <taxon>Mucoromycota</taxon>
        <taxon>Glomeromycotina</taxon>
        <taxon>Glomeromycetes</taxon>
        <taxon>Diversisporales</taxon>
        <taxon>Diversisporaceae</taxon>
        <taxon>Diversispora</taxon>
    </lineage>
</organism>
<dbReference type="EMBL" id="PQFF01000325">
    <property type="protein sequence ID" value="RHZ60165.1"/>
    <property type="molecule type" value="Genomic_DNA"/>
</dbReference>
<gene>
    <name evidence="7" type="ORF">Glove_357g67</name>
</gene>
<dbReference type="AlphaFoldDB" id="A0A397HAK0"/>
<comment type="caution">
    <text evidence="7">The sequence shown here is derived from an EMBL/GenBank/DDBJ whole genome shotgun (WGS) entry which is preliminary data.</text>
</comment>
<evidence type="ECO:0000256" key="4">
    <source>
        <dbReference type="ARBA" id="ARBA00022833"/>
    </source>
</evidence>
<evidence type="ECO:0000256" key="1">
    <source>
        <dbReference type="ARBA" id="ARBA00004123"/>
    </source>
</evidence>
<keyword evidence="3" id="KW-0863">Zinc-finger</keyword>
<keyword evidence="8" id="KW-1185">Reference proteome</keyword>
<dbReference type="PANTHER" id="PTHR46481:SF10">
    <property type="entry name" value="ZINC FINGER BED DOMAIN-CONTAINING PROTEIN 39"/>
    <property type="match status" value="1"/>
</dbReference>
<dbReference type="InterPro" id="IPR007021">
    <property type="entry name" value="DUF659"/>
</dbReference>
<keyword evidence="2" id="KW-0479">Metal-binding</keyword>
<keyword evidence="4" id="KW-0862">Zinc</keyword>
<evidence type="ECO:0000256" key="5">
    <source>
        <dbReference type="ARBA" id="ARBA00023242"/>
    </source>
</evidence>
<evidence type="ECO:0000256" key="3">
    <source>
        <dbReference type="ARBA" id="ARBA00022771"/>
    </source>
</evidence>
<proteinExistence type="predicted"/>
<evidence type="ECO:0000313" key="8">
    <source>
        <dbReference type="Proteomes" id="UP000266861"/>
    </source>
</evidence>
<dbReference type="Pfam" id="PF04937">
    <property type="entry name" value="DUF659"/>
    <property type="match status" value="1"/>
</dbReference>